<feature type="region of interest" description="Disordered" evidence="1">
    <location>
        <begin position="307"/>
        <end position="328"/>
    </location>
</feature>
<dbReference type="InterPro" id="IPR028919">
    <property type="entry name" value="Viral_movement"/>
</dbReference>
<dbReference type="PANTHER" id="PTHR47599">
    <property type="entry name" value="CELL-TO-CELL MOVEMENT PROTEIN"/>
    <property type="match status" value="1"/>
</dbReference>
<comment type="caution">
    <text evidence="2">The sequence shown here is derived from an EMBL/GenBank/DDBJ whole genome shotgun (WGS) entry which is preliminary data.</text>
</comment>
<dbReference type="EMBL" id="JARPOI010000016">
    <property type="protein sequence ID" value="KAJ9145738.1"/>
    <property type="molecule type" value="Genomic_DNA"/>
</dbReference>
<accession>A0ABQ9KMW9</accession>
<proteinExistence type="predicted"/>
<sequence>MDKLFTSLSGNSRSARFEDKEDKKLENKNKEILLLSNIENKLNNWKLPPISSNLIYKSINNFILKSNYVIKTVEQATPIHDGISSRSLFSKELLTIHQKKYSFLHIGMIQVALKPATRLGLNTSALIFVRDKRHKNFNDSLLGIVESSLCDGPIYFSCYPNFTILVKDPHVMKALSLDVKTSGYDMLPGSENIILIYRIHYKAMNTVVPNLREETTRLITPKGTTTFFVTDLEKGNLVVPKSIAWEQVQLPENWVLEEAVPPKKEESSDLDRMSSVSRLNSIGTQRTEEQVTQPIYGLDCTCSSPRETISLKRPESPTPSDVGYDKESLRQSRKTIMVLTKEETPFEKWFQMTFTLEK</sequence>
<keyword evidence="3" id="KW-1185">Reference proteome</keyword>
<name>A0ABQ9KMW9_HEVBR</name>
<gene>
    <name evidence="2" type="ORF">P3X46_028084</name>
</gene>
<organism evidence="2 3">
    <name type="scientific">Hevea brasiliensis</name>
    <name type="common">Para rubber tree</name>
    <name type="synonym">Siphonia brasiliensis</name>
    <dbReference type="NCBI Taxonomy" id="3981"/>
    <lineage>
        <taxon>Eukaryota</taxon>
        <taxon>Viridiplantae</taxon>
        <taxon>Streptophyta</taxon>
        <taxon>Embryophyta</taxon>
        <taxon>Tracheophyta</taxon>
        <taxon>Spermatophyta</taxon>
        <taxon>Magnoliopsida</taxon>
        <taxon>eudicotyledons</taxon>
        <taxon>Gunneridae</taxon>
        <taxon>Pentapetalae</taxon>
        <taxon>rosids</taxon>
        <taxon>fabids</taxon>
        <taxon>Malpighiales</taxon>
        <taxon>Euphorbiaceae</taxon>
        <taxon>Crotonoideae</taxon>
        <taxon>Micrandreae</taxon>
        <taxon>Hevea</taxon>
    </lineage>
</organism>
<dbReference type="Proteomes" id="UP001174677">
    <property type="component" value="Chromosome 16"/>
</dbReference>
<evidence type="ECO:0000256" key="1">
    <source>
        <dbReference type="SAM" id="MobiDB-lite"/>
    </source>
</evidence>
<dbReference type="InterPro" id="IPR051596">
    <property type="entry name" value="Caulimoviridae_Movement"/>
</dbReference>
<dbReference type="PANTHER" id="PTHR47599:SF4">
    <property type="entry name" value="POLYPROTEIN"/>
    <property type="match status" value="1"/>
</dbReference>
<evidence type="ECO:0008006" key="4">
    <source>
        <dbReference type="Google" id="ProtNLM"/>
    </source>
</evidence>
<evidence type="ECO:0000313" key="3">
    <source>
        <dbReference type="Proteomes" id="UP001174677"/>
    </source>
</evidence>
<reference evidence="2" key="1">
    <citation type="journal article" date="2023" name="Plant Biotechnol. J.">
        <title>Chromosome-level wild Hevea brasiliensis genome provides new tools for genomic-assisted breeding and valuable loci to elevate rubber yield.</title>
        <authorList>
            <person name="Cheng H."/>
            <person name="Song X."/>
            <person name="Hu Y."/>
            <person name="Wu T."/>
            <person name="Yang Q."/>
            <person name="An Z."/>
            <person name="Feng S."/>
            <person name="Deng Z."/>
            <person name="Wu W."/>
            <person name="Zeng X."/>
            <person name="Tu M."/>
            <person name="Wang X."/>
            <person name="Huang H."/>
        </authorList>
    </citation>
    <scope>NUCLEOTIDE SEQUENCE</scope>
    <source>
        <strain evidence="2">MT/VB/25A 57/8</strain>
    </source>
</reference>
<dbReference type="Pfam" id="PF01107">
    <property type="entry name" value="MP"/>
    <property type="match status" value="1"/>
</dbReference>
<evidence type="ECO:0000313" key="2">
    <source>
        <dbReference type="EMBL" id="KAJ9145738.1"/>
    </source>
</evidence>
<protein>
    <recommendedName>
        <fullName evidence="4">Movement protein</fullName>
    </recommendedName>
</protein>